<dbReference type="SUPFAM" id="SSF53756">
    <property type="entry name" value="UDP-Glycosyltransferase/glycogen phosphorylase"/>
    <property type="match status" value="1"/>
</dbReference>
<dbReference type="KEGG" id="taer:GT409_12305"/>
<dbReference type="CDD" id="cd03801">
    <property type="entry name" value="GT4_PimA-like"/>
    <property type="match status" value="1"/>
</dbReference>
<evidence type="ECO:0000313" key="2">
    <source>
        <dbReference type="EMBL" id="QHI70188.1"/>
    </source>
</evidence>
<proteinExistence type="predicted"/>
<evidence type="ECO:0000313" key="3">
    <source>
        <dbReference type="Proteomes" id="UP000464954"/>
    </source>
</evidence>
<keyword evidence="3" id="KW-1185">Reference proteome</keyword>
<dbReference type="EMBL" id="CP047593">
    <property type="protein sequence ID" value="QHI70188.1"/>
    <property type="molecule type" value="Genomic_DNA"/>
</dbReference>
<dbReference type="Gene3D" id="3.40.50.2000">
    <property type="entry name" value="Glycogen Phosphorylase B"/>
    <property type="match status" value="2"/>
</dbReference>
<evidence type="ECO:0000259" key="1">
    <source>
        <dbReference type="Pfam" id="PF00534"/>
    </source>
</evidence>
<name>A0A6P1MDN5_9BACT</name>
<gene>
    <name evidence="2" type="ORF">GT409_12305</name>
</gene>
<dbReference type="AlphaFoldDB" id="A0A6P1MDN5"/>
<dbReference type="PANTHER" id="PTHR12526">
    <property type="entry name" value="GLYCOSYLTRANSFERASE"/>
    <property type="match status" value="1"/>
</dbReference>
<feature type="domain" description="Glycosyl transferase family 1" evidence="1">
    <location>
        <begin position="209"/>
        <end position="365"/>
    </location>
</feature>
<protein>
    <submittedName>
        <fullName evidence="2">Glycosyltransferase</fullName>
    </submittedName>
</protein>
<keyword evidence="2" id="KW-0808">Transferase</keyword>
<dbReference type="GO" id="GO:0016757">
    <property type="term" value="F:glycosyltransferase activity"/>
    <property type="evidence" value="ECO:0007669"/>
    <property type="project" value="InterPro"/>
</dbReference>
<dbReference type="RefSeq" id="WP_160629366.1">
    <property type="nucleotide sequence ID" value="NZ_CP047593.1"/>
</dbReference>
<accession>A0A6P1MDN5</accession>
<dbReference type="InterPro" id="IPR001296">
    <property type="entry name" value="Glyco_trans_1"/>
</dbReference>
<dbReference type="Pfam" id="PF00534">
    <property type="entry name" value="Glycos_transf_1"/>
    <property type="match status" value="1"/>
</dbReference>
<sequence length="393" mass="43822">MKIAYLSPFLSKYAVQHVDGMDDDFVKAVPGRGGINVCYLVEERLRRKQPTVVVTMDPGVAEVTRFRGPYLEYIVCPMRATGKTRDLFRKERMCLKAVVESLNVDLFHVHWTYEYAVALIDAGLQDKALITVHDHSWKALLSTTPLYLPKYLLTRYYVFRKGKYFSAVAPHVSHYVEKCSGRIVHTISNSIPPEVEELSPPQRSAICHGEINVLSISGWGRLKNLKNSIRAFSMFRERFKGARYHLAGQGLAPNGPAEEWAVRHAVSEGLVFHGLLSHGELFALADSCDILLHPSLTEACPNAVLEGMSYGLVVIADKQSGGCPFVLGNAGVLTDASSPDAICSEMIRICSDSDLALSLSQAAHQRAYREFSIARVCRQYERLYYSIYKGDLG</sequence>
<organism evidence="2 3">
    <name type="scientific">Tichowtungia aerotolerans</name>
    <dbReference type="NCBI Taxonomy" id="2697043"/>
    <lineage>
        <taxon>Bacteria</taxon>
        <taxon>Pseudomonadati</taxon>
        <taxon>Kiritimatiellota</taxon>
        <taxon>Tichowtungiia</taxon>
        <taxon>Tichowtungiales</taxon>
        <taxon>Tichowtungiaceae</taxon>
        <taxon>Tichowtungia</taxon>
    </lineage>
</organism>
<dbReference type="Proteomes" id="UP000464954">
    <property type="component" value="Chromosome"/>
</dbReference>
<reference evidence="2 3" key="1">
    <citation type="submission" date="2020-01" db="EMBL/GenBank/DDBJ databases">
        <title>Ponticoccus aerotolerans gen. nov., sp. nov., an anaerobic bacterium and proposal of Ponticoccusceae fam. nov., Ponticoccusles ord. nov. and Ponticoccuse classis nov. in the phylum Kiritimatiellaeota.</title>
        <authorList>
            <person name="Zhou L.Y."/>
            <person name="Du Z.J."/>
        </authorList>
    </citation>
    <scope>NUCLEOTIDE SEQUENCE [LARGE SCALE GENOMIC DNA]</scope>
    <source>
        <strain evidence="2 3">S-5007</strain>
    </source>
</reference>